<keyword evidence="4" id="KW-0051">Antiviral defense</keyword>
<evidence type="ECO:0000256" key="1">
    <source>
        <dbReference type="ARBA" id="ARBA00022679"/>
    </source>
</evidence>
<name>A0A7D5KG38_9ENTR</name>
<feature type="domain" description="cGAS/DncV-like nucleotidyltransferase C-terminal helical" evidence="5">
    <location>
        <begin position="237"/>
        <end position="330"/>
    </location>
</feature>
<keyword evidence="6" id="KW-0614">Plasmid</keyword>
<proteinExistence type="predicted"/>
<accession>A0A7D5KG38</accession>
<dbReference type="InterPro" id="IPR058909">
    <property type="entry name" value="CD_NTase_C"/>
</dbReference>
<geneLocation type="plasmid" evidence="6">
    <name>pP12375-3FII</name>
</geneLocation>
<evidence type="ECO:0000313" key="6">
    <source>
        <dbReference type="EMBL" id="QLG00604.1"/>
    </source>
</evidence>
<protein>
    <recommendedName>
        <fullName evidence="5">cGAS/DncV-like nucleotidyltransferase C-terminal helical domain-containing protein</fullName>
    </recommendedName>
</protein>
<organism evidence="6">
    <name type="scientific">Leclercia adecarboxylata</name>
    <dbReference type="NCBI Taxonomy" id="83655"/>
    <lineage>
        <taxon>Bacteria</taxon>
        <taxon>Pseudomonadati</taxon>
        <taxon>Pseudomonadota</taxon>
        <taxon>Gammaproteobacteria</taxon>
        <taxon>Enterobacterales</taxon>
        <taxon>Enterobacteriaceae</taxon>
        <taxon>Leclercia</taxon>
    </lineage>
</organism>
<evidence type="ECO:0000256" key="3">
    <source>
        <dbReference type="ARBA" id="ARBA00022741"/>
    </source>
</evidence>
<keyword evidence="1" id="KW-0808">Transferase</keyword>
<evidence type="ECO:0000259" key="5">
    <source>
        <dbReference type="Pfam" id="PF26305"/>
    </source>
</evidence>
<keyword evidence="2" id="KW-0548">Nucleotidyltransferase</keyword>
<evidence type="ECO:0000256" key="2">
    <source>
        <dbReference type="ARBA" id="ARBA00022695"/>
    </source>
</evidence>
<reference evidence="6" key="1">
    <citation type="submission" date="2019-12" db="EMBL/GenBank/DDBJ databases">
        <authorList>
            <person name="Zhou D."/>
        </authorList>
    </citation>
    <scope>NUCLEOTIDE SEQUENCE</scope>
    <source>
        <strain evidence="6">P12375</strain>
        <plasmid evidence="6">pP12375-3FII</plasmid>
    </source>
</reference>
<keyword evidence="3" id="KW-0547">Nucleotide-binding</keyword>
<dbReference type="AlphaFoldDB" id="A0A7D5KG38"/>
<evidence type="ECO:0000256" key="4">
    <source>
        <dbReference type="ARBA" id="ARBA00023118"/>
    </source>
</evidence>
<dbReference type="EMBL" id="MN821364">
    <property type="protein sequence ID" value="QLG00604.1"/>
    <property type="molecule type" value="Genomic_DNA"/>
</dbReference>
<sequence length="374" mass="41996">MPVNYESRVNNLKSRRKGSSQIAAMDSMLESTQILVNKSRQQETWESRATEKKATNYALGAMQEVDPVYTRISIETGERIENQLYRRLKAIGLETAYRLQGSVPLNIHIKGISDVDILAIDEQMLMFATDGIKSSSYFPAGKDGLDVLQSLRSNVEECLSDAFPAAKVHTDNAKSVKITGGSLARDVDVVPAIWWDTKNYQQSERENDRGVAILDKNIPARVYNTPFLHINLIDMRCNQTAGCLKKSIRLLKNIKADAESEGTKIGLSSFDIASMMYHCNLVNLSRGRFFELAVLAETQRWLDWLWHNFEAAKLLDVPDGTRKIFDHDDKKRELLILSTQVDNLLKAVALEVNSSLVDGTPVAVIREYVDASIV</sequence>
<dbReference type="Pfam" id="PF26305">
    <property type="entry name" value="CD_NTase_C"/>
    <property type="match status" value="1"/>
</dbReference>